<reference evidence="3 4" key="1">
    <citation type="submission" date="2024-09" db="EMBL/GenBank/DDBJ databases">
        <title>Genome sequencing and assembly of Phytophthora oleae, isolate VK10A, causative agent of rot of olive drupes.</title>
        <authorList>
            <person name="Conti Taguali S."/>
            <person name="Riolo M."/>
            <person name="La Spada F."/>
            <person name="Cacciola S.O."/>
            <person name="Dionisio G."/>
        </authorList>
    </citation>
    <scope>NUCLEOTIDE SEQUENCE [LARGE SCALE GENOMIC DNA]</scope>
    <source>
        <strain evidence="3 4">VK10A</strain>
    </source>
</reference>
<dbReference type="InterPro" id="IPR025246">
    <property type="entry name" value="IS30-like_HTH"/>
</dbReference>
<feature type="compositionally biased region" description="Basic and acidic residues" evidence="1">
    <location>
        <begin position="34"/>
        <end position="52"/>
    </location>
</feature>
<name>A0ABD3G3R7_9STRA</name>
<comment type="caution">
    <text evidence="3">The sequence shown here is derived from an EMBL/GenBank/DDBJ whole genome shotgun (WGS) entry which is preliminary data.</text>
</comment>
<protein>
    <recommendedName>
        <fullName evidence="2">Transposase IS30-like HTH domain-containing protein</fullName>
    </recommendedName>
</protein>
<sequence length="68" mass="7543">MGRGPPVTERERGRILGLREGRRSIRDIASLTNRSKDTVSRVISEHNATKDGKKPKKLKPLGRPPALS</sequence>
<evidence type="ECO:0000313" key="4">
    <source>
        <dbReference type="Proteomes" id="UP001632037"/>
    </source>
</evidence>
<accession>A0ABD3G3R7</accession>
<organism evidence="3 4">
    <name type="scientific">Phytophthora oleae</name>
    <dbReference type="NCBI Taxonomy" id="2107226"/>
    <lineage>
        <taxon>Eukaryota</taxon>
        <taxon>Sar</taxon>
        <taxon>Stramenopiles</taxon>
        <taxon>Oomycota</taxon>
        <taxon>Peronosporomycetes</taxon>
        <taxon>Peronosporales</taxon>
        <taxon>Peronosporaceae</taxon>
        <taxon>Phytophthora</taxon>
    </lineage>
</organism>
<feature type="domain" description="Transposase IS30-like HTH" evidence="2">
    <location>
        <begin position="9"/>
        <end position="44"/>
    </location>
</feature>
<dbReference type="AlphaFoldDB" id="A0ABD3G3R7"/>
<evidence type="ECO:0000313" key="3">
    <source>
        <dbReference type="EMBL" id="KAL3671854.1"/>
    </source>
</evidence>
<keyword evidence="4" id="KW-1185">Reference proteome</keyword>
<proteinExistence type="predicted"/>
<feature type="region of interest" description="Disordered" evidence="1">
    <location>
        <begin position="27"/>
        <end position="68"/>
    </location>
</feature>
<evidence type="ECO:0000259" key="2">
    <source>
        <dbReference type="Pfam" id="PF13936"/>
    </source>
</evidence>
<dbReference type="Proteomes" id="UP001632037">
    <property type="component" value="Unassembled WGS sequence"/>
</dbReference>
<dbReference type="Gene3D" id="1.10.10.60">
    <property type="entry name" value="Homeodomain-like"/>
    <property type="match status" value="1"/>
</dbReference>
<dbReference type="EMBL" id="JBIMZQ010000004">
    <property type="protein sequence ID" value="KAL3671854.1"/>
    <property type="molecule type" value="Genomic_DNA"/>
</dbReference>
<gene>
    <name evidence="3" type="ORF">V7S43_002522</name>
</gene>
<dbReference type="Pfam" id="PF13936">
    <property type="entry name" value="HTH_38"/>
    <property type="match status" value="1"/>
</dbReference>
<evidence type="ECO:0000256" key="1">
    <source>
        <dbReference type="SAM" id="MobiDB-lite"/>
    </source>
</evidence>